<evidence type="ECO:0000313" key="3">
    <source>
        <dbReference type="EnsemblPlants" id="OPUNC08G08130.6"/>
    </source>
</evidence>
<feature type="transmembrane region" description="Helical" evidence="2">
    <location>
        <begin position="119"/>
        <end position="140"/>
    </location>
</feature>
<reference evidence="3" key="1">
    <citation type="submission" date="2015-04" db="UniProtKB">
        <authorList>
            <consortium name="EnsemblPlants"/>
        </authorList>
    </citation>
    <scope>IDENTIFICATION</scope>
</reference>
<dbReference type="AlphaFoldDB" id="A0A0E0LT65"/>
<reference evidence="3" key="2">
    <citation type="submission" date="2018-05" db="EMBL/GenBank/DDBJ databases">
        <title>OpunRS2 (Oryza punctata Reference Sequence Version 2).</title>
        <authorList>
            <person name="Zhang J."/>
            <person name="Kudrna D."/>
            <person name="Lee S."/>
            <person name="Talag J."/>
            <person name="Welchert J."/>
            <person name="Wing R.A."/>
        </authorList>
    </citation>
    <scope>NUCLEOTIDE SEQUENCE [LARGE SCALE GENOMIC DNA]</scope>
</reference>
<feature type="region of interest" description="Disordered" evidence="1">
    <location>
        <begin position="1"/>
        <end position="26"/>
    </location>
</feature>
<dbReference type="Proteomes" id="UP000026962">
    <property type="component" value="Chromosome 8"/>
</dbReference>
<keyword evidence="4" id="KW-1185">Reference proteome</keyword>
<dbReference type="HOGENOM" id="CLU_150304_0_0_1"/>
<evidence type="ECO:0000256" key="2">
    <source>
        <dbReference type="SAM" id="Phobius"/>
    </source>
</evidence>
<organism evidence="3">
    <name type="scientific">Oryza punctata</name>
    <name type="common">Red rice</name>
    <dbReference type="NCBI Taxonomy" id="4537"/>
    <lineage>
        <taxon>Eukaryota</taxon>
        <taxon>Viridiplantae</taxon>
        <taxon>Streptophyta</taxon>
        <taxon>Embryophyta</taxon>
        <taxon>Tracheophyta</taxon>
        <taxon>Spermatophyta</taxon>
        <taxon>Magnoliopsida</taxon>
        <taxon>Liliopsida</taxon>
        <taxon>Poales</taxon>
        <taxon>Poaceae</taxon>
        <taxon>BOP clade</taxon>
        <taxon>Oryzoideae</taxon>
        <taxon>Oryzeae</taxon>
        <taxon>Oryzinae</taxon>
        <taxon>Oryza</taxon>
    </lineage>
</organism>
<proteinExistence type="predicted"/>
<keyword evidence="2" id="KW-1133">Transmembrane helix</keyword>
<keyword evidence="2" id="KW-0472">Membrane</keyword>
<keyword evidence="2" id="KW-0812">Transmembrane</keyword>
<accession>A0A0E0LT65</accession>
<name>A0A0E0LT65_ORYPU</name>
<protein>
    <submittedName>
        <fullName evidence="3">Uncharacterized protein</fullName>
    </submittedName>
</protein>
<dbReference type="Gramene" id="OPUNC08G08130.6">
    <property type="protein sequence ID" value="OPUNC08G08130.6"/>
    <property type="gene ID" value="OPUNC08G08130"/>
</dbReference>
<sequence length="144" mass="16229">MGVTSRPYSHFPSSPPPGRPRRRGSRPGLLRWVNYLQHNVKRSKFTSKELLQNPCIASRTPRRWCRCHGDGGLPHGPEIQRSDMSIFRSAMSIIHMSESLQRQTSGADVRSSCWPPQPLFALAAGGFPLFGFFPLLLHIATWCC</sequence>
<dbReference type="EnsemblPlants" id="OPUNC08G08130.6">
    <property type="protein sequence ID" value="OPUNC08G08130.6"/>
    <property type="gene ID" value="OPUNC08G08130"/>
</dbReference>
<evidence type="ECO:0000313" key="4">
    <source>
        <dbReference type="Proteomes" id="UP000026962"/>
    </source>
</evidence>
<evidence type="ECO:0000256" key="1">
    <source>
        <dbReference type="SAM" id="MobiDB-lite"/>
    </source>
</evidence>